<dbReference type="EMBL" id="RHFK02000017">
    <property type="protein sequence ID" value="TWW62755.1"/>
    <property type="molecule type" value="Genomic_DNA"/>
</dbReference>
<proteinExistence type="predicted"/>
<sequence>MVVQNLFEAVRKSFYMASPNSSHARVFASATAIAALRLACQYLSAASGVPQASKAQYDFFFSCTASLTAGVHQRFRALPPRQAPTTLRPQHPSAASTMEAQNMVHSDSMSPRLPWDMVKALPVV</sequence>
<reference evidence="1 2" key="1">
    <citation type="submission" date="2019-04" db="EMBL/GenBank/DDBJ databases">
        <title>Chromosome genome assembly for Takifugu flavidus.</title>
        <authorList>
            <person name="Xiao S."/>
        </authorList>
    </citation>
    <scope>NUCLEOTIDE SEQUENCE [LARGE SCALE GENOMIC DNA]</scope>
    <source>
        <strain evidence="1">HTHZ2018</strain>
        <tissue evidence="1">Muscle</tissue>
    </source>
</reference>
<organism evidence="1 2">
    <name type="scientific">Takifugu flavidus</name>
    <name type="common">sansaifugu</name>
    <dbReference type="NCBI Taxonomy" id="433684"/>
    <lineage>
        <taxon>Eukaryota</taxon>
        <taxon>Metazoa</taxon>
        <taxon>Chordata</taxon>
        <taxon>Craniata</taxon>
        <taxon>Vertebrata</taxon>
        <taxon>Euteleostomi</taxon>
        <taxon>Actinopterygii</taxon>
        <taxon>Neopterygii</taxon>
        <taxon>Teleostei</taxon>
        <taxon>Neoteleostei</taxon>
        <taxon>Acanthomorphata</taxon>
        <taxon>Eupercaria</taxon>
        <taxon>Tetraodontiformes</taxon>
        <taxon>Tetradontoidea</taxon>
        <taxon>Tetraodontidae</taxon>
        <taxon>Takifugu</taxon>
    </lineage>
</organism>
<evidence type="ECO:0000313" key="1">
    <source>
        <dbReference type="EMBL" id="TWW62755.1"/>
    </source>
</evidence>
<protein>
    <submittedName>
        <fullName evidence="1">Uncharacterized protein</fullName>
    </submittedName>
</protein>
<dbReference type="Proteomes" id="UP000324091">
    <property type="component" value="Chromosome 4"/>
</dbReference>
<gene>
    <name evidence="1" type="ORF">D4764_04G0014020</name>
</gene>
<accession>A0A5C6N6N8</accession>
<keyword evidence="2" id="KW-1185">Reference proteome</keyword>
<name>A0A5C6N6N8_9TELE</name>
<evidence type="ECO:0000313" key="2">
    <source>
        <dbReference type="Proteomes" id="UP000324091"/>
    </source>
</evidence>
<comment type="caution">
    <text evidence="1">The sequence shown here is derived from an EMBL/GenBank/DDBJ whole genome shotgun (WGS) entry which is preliminary data.</text>
</comment>
<dbReference type="AlphaFoldDB" id="A0A5C6N6N8"/>